<accession>M2NBQ8</accession>
<sequence>MSIQSAMEGDDFPEGIETLYLSDGKPAGEDIRNASPSTTPRVWIRQKTSFLDLPGEVRIMIYALALQSPNYVRLLFRYDCEFNPNNLRSKGHIPNTSWFPVKRKIPLIESDILNINHSKICEQLPPLTHAIPLLTSEILSAQYAVNGLHIPLRNALERQMCVRWIRDRGRVLRGVTKVKVQLPWILVGSIIDAVATLTKRNPTADGVKWQMRLQGAPVPRGFCICTAWQWAKRTLEHHGSCPRYTGVRELGIGLVMESVVDVCEALELAETTRAAMMSSRDHFDGQCFFWGQKRGVRCEHCAERMLYAL</sequence>
<organism evidence="1 2">
    <name type="scientific">Baudoinia panamericana (strain UAMH 10762)</name>
    <name type="common">Angels' share fungus</name>
    <name type="synonym">Baudoinia compniacensis (strain UAMH 10762)</name>
    <dbReference type="NCBI Taxonomy" id="717646"/>
    <lineage>
        <taxon>Eukaryota</taxon>
        <taxon>Fungi</taxon>
        <taxon>Dikarya</taxon>
        <taxon>Ascomycota</taxon>
        <taxon>Pezizomycotina</taxon>
        <taxon>Dothideomycetes</taxon>
        <taxon>Dothideomycetidae</taxon>
        <taxon>Mycosphaerellales</taxon>
        <taxon>Teratosphaeriaceae</taxon>
        <taxon>Baudoinia</taxon>
    </lineage>
</organism>
<reference evidence="1 2" key="1">
    <citation type="journal article" date="2012" name="PLoS Pathog.">
        <title>Diverse lifestyles and strategies of plant pathogenesis encoded in the genomes of eighteen Dothideomycetes fungi.</title>
        <authorList>
            <person name="Ohm R.A."/>
            <person name="Feau N."/>
            <person name="Henrissat B."/>
            <person name="Schoch C.L."/>
            <person name="Horwitz B.A."/>
            <person name="Barry K.W."/>
            <person name="Condon B.J."/>
            <person name="Copeland A.C."/>
            <person name="Dhillon B."/>
            <person name="Glaser F."/>
            <person name="Hesse C.N."/>
            <person name="Kosti I."/>
            <person name="LaButti K."/>
            <person name="Lindquist E.A."/>
            <person name="Lucas S."/>
            <person name="Salamov A.A."/>
            <person name="Bradshaw R.E."/>
            <person name="Ciuffetti L."/>
            <person name="Hamelin R.C."/>
            <person name="Kema G.H.J."/>
            <person name="Lawrence C."/>
            <person name="Scott J.A."/>
            <person name="Spatafora J.W."/>
            <person name="Turgeon B.G."/>
            <person name="de Wit P.J.G.M."/>
            <person name="Zhong S."/>
            <person name="Goodwin S.B."/>
            <person name="Grigoriev I.V."/>
        </authorList>
    </citation>
    <scope>NUCLEOTIDE SEQUENCE [LARGE SCALE GENOMIC DNA]</scope>
    <source>
        <strain evidence="1 2">UAMH 10762</strain>
    </source>
</reference>
<evidence type="ECO:0000313" key="2">
    <source>
        <dbReference type="Proteomes" id="UP000011761"/>
    </source>
</evidence>
<dbReference type="KEGG" id="bcom:BAUCODRAFT_481272"/>
<protein>
    <submittedName>
        <fullName evidence="1">Uncharacterized protein</fullName>
    </submittedName>
</protein>
<name>M2NBQ8_BAUPA</name>
<dbReference type="HOGENOM" id="CLU_900109_0_0_1"/>
<dbReference type="GeneID" id="19114772"/>
<dbReference type="OrthoDB" id="3510794at2759"/>
<dbReference type="EMBL" id="KB445555">
    <property type="protein sequence ID" value="EMC96579.1"/>
    <property type="molecule type" value="Genomic_DNA"/>
</dbReference>
<proteinExistence type="predicted"/>
<dbReference type="Proteomes" id="UP000011761">
    <property type="component" value="Unassembled WGS sequence"/>
</dbReference>
<keyword evidence="2" id="KW-1185">Reference proteome</keyword>
<dbReference type="RefSeq" id="XP_007676584.1">
    <property type="nucleotide sequence ID" value="XM_007678394.1"/>
</dbReference>
<evidence type="ECO:0000313" key="1">
    <source>
        <dbReference type="EMBL" id="EMC96579.1"/>
    </source>
</evidence>
<gene>
    <name evidence="1" type="ORF">BAUCODRAFT_481272</name>
</gene>
<dbReference type="AlphaFoldDB" id="M2NBQ8"/>